<dbReference type="AlphaFoldDB" id="A0AAN9SY74"/>
<dbReference type="EMBL" id="JAYMYS010000001">
    <property type="protein sequence ID" value="KAK7410479.1"/>
    <property type="molecule type" value="Genomic_DNA"/>
</dbReference>
<dbReference type="SUPFAM" id="SSF51556">
    <property type="entry name" value="Metallo-dependent hydrolases"/>
    <property type="match status" value="1"/>
</dbReference>
<evidence type="ECO:0000313" key="2">
    <source>
        <dbReference type="Proteomes" id="UP001386955"/>
    </source>
</evidence>
<accession>A0AAN9SY74</accession>
<reference evidence="1 2" key="1">
    <citation type="submission" date="2024-01" db="EMBL/GenBank/DDBJ databases">
        <title>The genomes of 5 underutilized Papilionoideae crops provide insights into root nodulation and disease resistanc.</title>
        <authorList>
            <person name="Jiang F."/>
        </authorList>
    </citation>
    <scope>NUCLEOTIDE SEQUENCE [LARGE SCALE GENOMIC DNA]</scope>
    <source>
        <strain evidence="1">DUOXIRENSHENG_FW03</strain>
        <tissue evidence="1">Leaves</tissue>
    </source>
</reference>
<protein>
    <submittedName>
        <fullName evidence="1">Uncharacterized protein</fullName>
    </submittedName>
</protein>
<dbReference type="Gene3D" id="3.20.20.140">
    <property type="entry name" value="Metal-dependent hydrolases"/>
    <property type="match status" value="1"/>
</dbReference>
<proteinExistence type="predicted"/>
<gene>
    <name evidence="1" type="ORF">VNO78_01284</name>
</gene>
<evidence type="ECO:0000313" key="1">
    <source>
        <dbReference type="EMBL" id="KAK7410479.1"/>
    </source>
</evidence>
<comment type="caution">
    <text evidence="1">The sequence shown here is derived from an EMBL/GenBank/DDBJ whole genome shotgun (WGS) entry which is preliminary data.</text>
</comment>
<name>A0AAN9SY74_PSOTE</name>
<sequence>MVDEPGVTRDHLYGQAYWREHEFMIVDPSGVITISKSQATVMEKLAISTTIGMDGIPLAIREAVVAIMPSMIKRQATTAVEESSVIIFWSMVRTEQQSEGTTHDAIDTEFTKPDRSSYLLILRTAIASAGSTTEALLVNRAFHAIRRSDVVALVIEAMSYITEQLEAFTSFNAPDFYGLPRNKLNIKLRKAPWKVPDYFSFQNCSVYDGETLE</sequence>
<organism evidence="1 2">
    <name type="scientific">Psophocarpus tetragonolobus</name>
    <name type="common">Winged bean</name>
    <name type="synonym">Dolichos tetragonolobus</name>
    <dbReference type="NCBI Taxonomy" id="3891"/>
    <lineage>
        <taxon>Eukaryota</taxon>
        <taxon>Viridiplantae</taxon>
        <taxon>Streptophyta</taxon>
        <taxon>Embryophyta</taxon>
        <taxon>Tracheophyta</taxon>
        <taxon>Spermatophyta</taxon>
        <taxon>Magnoliopsida</taxon>
        <taxon>eudicotyledons</taxon>
        <taxon>Gunneridae</taxon>
        <taxon>Pentapetalae</taxon>
        <taxon>rosids</taxon>
        <taxon>fabids</taxon>
        <taxon>Fabales</taxon>
        <taxon>Fabaceae</taxon>
        <taxon>Papilionoideae</taxon>
        <taxon>50 kb inversion clade</taxon>
        <taxon>NPAAA clade</taxon>
        <taxon>indigoferoid/millettioid clade</taxon>
        <taxon>Phaseoleae</taxon>
        <taxon>Psophocarpus</taxon>
    </lineage>
</organism>
<keyword evidence="2" id="KW-1185">Reference proteome</keyword>
<dbReference type="InterPro" id="IPR032466">
    <property type="entry name" value="Metal_Hydrolase"/>
</dbReference>
<dbReference type="PANTHER" id="PTHR43834">
    <property type="entry name" value="GTPASE DER"/>
    <property type="match status" value="1"/>
</dbReference>
<dbReference type="PANTHER" id="PTHR43834:SF2">
    <property type="entry name" value="GTPASE DER"/>
    <property type="match status" value="1"/>
</dbReference>
<dbReference type="Proteomes" id="UP001386955">
    <property type="component" value="Unassembled WGS sequence"/>
</dbReference>
<dbReference type="GO" id="GO:0009507">
    <property type="term" value="C:chloroplast"/>
    <property type="evidence" value="ECO:0007669"/>
    <property type="project" value="TreeGrafter"/>
</dbReference>